<dbReference type="EMBL" id="CP012195">
    <property type="protein sequence ID" value="AKT91425.1"/>
    <property type="molecule type" value="Genomic_DNA"/>
</dbReference>
<comment type="similarity">
    <text evidence="1">Belongs to the TrbG/VirB9 family.</text>
</comment>
<accession>A0AAU8UIY2</accession>
<evidence type="ECO:0000256" key="3">
    <source>
        <dbReference type="SAM" id="MobiDB-lite"/>
    </source>
</evidence>
<feature type="chain" id="PRO_5043437346" evidence="4">
    <location>
        <begin position="20"/>
        <end position="408"/>
    </location>
</feature>
<evidence type="ECO:0000256" key="4">
    <source>
        <dbReference type="SAM" id="SignalP"/>
    </source>
</evidence>
<keyword evidence="2 4" id="KW-0732">Signal</keyword>
<reference evidence="5 6" key="1">
    <citation type="journal article" date="2015" name="Genome Announc.">
        <title>Complete Genome Sequence of the Campylobacter ureolyticus Clinical Isolate RIGS 9880.</title>
        <authorList>
            <person name="Miller W.G."/>
            <person name="Yee E."/>
            <person name="On S.L."/>
            <person name="Andersen L.P."/>
            <person name="Bono J.L."/>
        </authorList>
    </citation>
    <scope>NUCLEOTIDE SEQUENCE [LARGE SCALE GENOMIC DNA]</scope>
    <source>
        <strain evidence="5 6">RIGS 9880</strain>
    </source>
</reference>
<dbReference type="RefSeq" id="WP_050335891.1">
    <property type="nucleotide sequence ID" value="NZ_CP012195.1"/>
</dbReference>
<gene>
    <name evidence="5" type="ORF">CUREO_1619</name>
</gene>
<organism evidence="5 6">
    <name type="scientific">Campylobacter ureolyticus RIGS 9880</name>
    <dbReference type="NCBI Taxonomy" id="1032069"/>
    <lineage>
        <taxon>Bacteria</taxon>
        <taxon>Pseudomonadati</taxon>
        <taxon>Campylobacterota</taxon>
        <taxon>Epsilonproteobacteria</taxon>
        <taxon>Campylobacterales</taxon>
        <taxon>Campylobacteraceae</taxon>
        <taxon>Campylobacter</taxon>
    </lineage>
</organism>
<sequence length="408" mass="46923">MKNLIKFSLIAMFALNLNANNNDAGLSQAQMDEIRAIMKQTQELANEQQGMGESIFNDKEKDINKNIRSNFKINPLGMRGEETQPNIESFHNSQDSFNANMEVIDFSKEELELMQGAMRNQDLKALQKKFHSKKYSGYENTKTIPYTPNKTHKIRTRQAMATTLIFESDIDNFILGDQKGFKIAQIPSKANAIAIIPQLIGIDTSLTIFTNDGKIHTFYLFSTDYKNVNDPSFVIKIEDEEAKKIKLAKQEAINKEYKIIKDGIAEVKVKKSDIYSGYTQKAKEENEWLLSAEIFDDKKFTYFKYSKDEMPQIPAIFAVIDKQDSPVETRIVGDYIIAETTNPKFTIKSGNSYVCVNRQPKQAEIQRREERKNLNIENKKEKIKNNNKTITNKKEKQEHEAVKKLRGI</sequence>
<evidence type="ECO:0000313" key="5">
    <source>
        <dbReference type="EMBL" id="AKT91425.1"/>
    </source>
</evidence>
<feature type="signal peptide" evidence="4">
    <location>
        <begin position="1"/>
        <end position="19"/>
    </location>
</feature>
<dbReference type="AlphaFoldDB" id="A0AAU8UIY2"/>
<proteinExistence type="inferred from homology"/>
<name>A0AAU8UIY2_9BACT</name>
<dbReference type="Proteomes" id="UP000063971">
    <property type="component" value="Chromosome"/>
</dbReference>
<feature type="region of interest" description="Disordered" evidence="3">
    <location>
        <begin position="379"/>
        <end position="408"/>
    </location>
</feature>
<evidence type="ECO:0000256" key="1">
    <source>
        <dbReference type="ARBA" id="ARBA00006135"/>
    </source>
</evidence>
<dbReference type="InterPro" id="IPR038161">
    <property type="entry name" value="VirB9/CagX/TrbG_C_sf"/>
</dbReference>
<evidence type="ECO:0000313" key="6">
    <source>
        <dbReference type="Proteomes" id="UP000063971"/>
    </source>
</evidence>
<dbReference type="CDD" id="cd06911">
    <property type="entry name" value="VirB9_CagX_TrbG"/>
    <property type="match status" value="1"/>
</dbReference>
<dbReference type="InterPro" id="IPR033645">
    <property type="entry name" value="VirB9/CagX/TrbG_C"/>
</dbReference>
<dbReference type="InterPro" id="IPR010258">
    <property type="entry name" value="Conjugal_tfr_TrbG/VirB9/CagX"/>
</dbReference>
<dbReference type="KEGG" id="cure:CUREO_1619"/>
<feature type="compositionally biased region" description="Basic and acidic residues" evidence="3">
    <location>
        <begin position="392"/>
        <end position="408"/>
    </location>
</feature>
<protein>
    <submittedName>
        <fullName evidence="5">Type IV secretion system, translocation pore protein VirB9</fullName>
    </submittedName>
</protein>
<dbReference type="Pfam" id="PF03524">
    <property type="entry name" value="CagX"/>
    <property type="match status" value="1"/>
</dbReference>
<evidence type="ECO:0000256" key="2">
    <source>
        <dbReference type="ARBA" id="ARBA00022729"/>
    </source>
</evidence>
<dbReference type="Gene3D" id="2.60.40.2500">
    <property type="match status" value="1"/>
</dbReference>